<protein>
    <submittedName>
        <fullName evidence="2">4734_t:CDS:1</fullName>
    </submittedName>
</protein>
<evidence type="ECO:0000256" key="1">
    <source>
        <dbReference type="SAM" id="MobiDB-lite"/>
    </source>
</evidence>
<feature type="non-terminal residue" evidence="2">
    <location>
        <position position="117"/>
    </location>
</feature>
<evidence type="ECO:0000313" key="2">
    <source>
        <dbReference type="EMBL" id="CAG8742033.1"/>
    </source>
</evidence>
<sequence length="117" mass="12806">KPPASSVTQDKESRSHKKKVAENIVQDVFDFTMDGSEKNHMTEILLTGRTIPRQRNNCQEKIESKGDLAELSSSDALISILKISDDQTDASEAVSAEVIESTSPIPVSHDFNSSSET</sequence>
<organism evidence="2 3">
    <name type="scientific">Racocetra fulgida</name>
    <dbReference type="NCBI Taxonomy" id="60492"/>
    <lineage>
        <taxon>Eukaryota</taxon>
        <taxon>Fungi</taxon>
        <taxon>Fungi incertae sedis</taxon>
        <taxon>Mucoromycota</taxon>
        <taxon>Glomeromycotina</taxon>
        <taxon>Glomeromycetes</taxon>
        <taxon>Diversisporales</taxon>
        <taxon>Gigasporaceae</taxon>
        <taxon>Racocetra</taxon>
    </lineage>
</organism>
<feature type="region of interest" description="Disordered" evidence="1">
    <location>
        <begin position="94"/>
        <end position="117"/>
    </location>
</feature>
<gene>
    <name evidence="2" type="ORF">RFULGI_LOCUS12943</name>
</gene>
<proteinExistence type="predicted"/>
<feature type="non-terminal residue" evidence="2">
    <location>
        <position position="1"/>
    </location>
</feature>
<reference evidence="2" key="1">
    <citation type="submission" date="2021-06" db="EMBL/GenBank/DDBJ databases">
        <authorList>
            <person name="Kallberg Y."/>
            <person name="Tangrot J."/>
            <person name="Rosling A."/>
        </authorList>
    </citation>
    <scope>NUCLEOTIDE SEQUENCE</scope>
    <source>
        <strain evidence="2">IN212</strain>
    </source>
</reference>
<dbReference type="Proteomes" id="UP000789396">
    <property type="component" value="Unassembled WGS sequence"/>
</dbReference>
<comment type="caution">
    <text evidence="2">The sequence shown here is derived from an EMBL/GenBank/DDBJ whole genome shotgun (WGS) entry which is preliminary data.</text>
</comment>
<dbReference type="OrthoDB" id="2419440at2759"/>
<keyword evidence="3" id="KW-1185">Reference proteome</keyword>
<feature type="compositionally biased region" description="Polar residues" evidence="1">
    <location>
        <begin position="100"/>
        <end position="117"/>
    </location>
</feature>
<dbReference type="AlphaFoldDB" id="A0A9N9NLI6"/>
<accession>A0A9N9NLI6</accession>
<name>A0A9N9NLI6_9GLOM</name>
<evidence type="ECO:0000313" key="3">
    <source>
        <dbReference type="Proteomes" id="UP000789396"/>
    </source>
</evidence>
<dbReference type="EMBL" id="CAJVPZ010032488">
    <property type="protein sequence ID" value="CAG8742033.1"/>
    <property type="molecule type" value="Genomic_DNA"/>
</dbReference>